<feature type="compositionally biased region" description="Low complexity" evidence="14">
    <location>
        <begin position="1393"/>
        <end position="1424"/>
    </location>
</feature>
<dbReference type="FunFam" id="3.30.565.10:FF:000004">
    <property type="entry name" value="DNA topoisomerase 2"/>
    <property type="match status" value="1"/>
</dbReference>
<dbReference type="GO" id="GO:0003677">
    <property type="term" value="F:DNA binding"/>
    <property type="evidence" value="ECO:0007669"/>
    <property type="project" value="UniProtKB-UniRule"/>
</dbReference>
<dbReference type="Gene3D" id="3.30.1360.40">
    <property type="match status" value="1"/>
</dbReference>
<evidence type="ECO:0000256" key="4">
    <source>
        <dbReference type="ARBA" id="ARBA00011080"/>
    </source>
</evidence>
<dbReference type="InterPro" id="IPR034157">
    <property type="entry name" value="TOPRIM_TopoII"/>
</dbReference>
<feature type="compositionally biased region" description="Low complexity" evidence="14">
    <location>
        <begin position="996"/>
        <end position="1008"/>
    </location>
</feature>
<dbReference type="InterPro" id="IPR014721">
    <property type="entry name" value="Ribsml_uS5_D2-typ_fold_subgr"/>
</dbReference>
<evidence type="ECO:0000256" key="8">
    <source>
        <dbReference type="ARBA" id="ARBA00022842"/>
    </source>
</evidence>
<reference evidence="17 18" key="1">
    <citation type="submission" date="2016-10" db="EMBL/GenBank/DDBJ databases">
        <authorList>
            <person name="Cai Z."/>
        </authorList>
    </citation>
    <scope>NUCLEOTIDE SEQUENCE [LARGE SCALE GENOMIC DNA]</scope>
</reference>
<dbReference type="InterPro" id="IPR013757">
    <property type="entry name" value="Topo_IIA_A_a_sf"/>
</dbReference>
<evidence type="ECO:0000256" key="2">
    <source>
        <dbReference type="ARBA" id="ARBA00001913"/>
    </source>
</evidence>
<feature type="compositionally biased region" description="Polar residues" evidence="14">
    <location>
        <begin position="58"/>
        <end position="68"/>
    </location>
</feature>
<dbReference type="Pfam" id="PF02518">
    <property type="entry name" value="HATPase_c"/>
    <property type="match status" value="1"/>
</dbReference>
<dbReference type="Pfam" id="PF01751">
    <property type="entry name" value="Toprim"/>
    <property type="match status" value="1"/>
</dbReference>
<dbReference type="GO" id="GO:0046872">
    <property type="term" value="F:metal ion binding"/>
    <property type="evidence" value="ECO:0007669"/>
    <property type="project" value="UniProtKB-KW"/>
</dbReference>
<dbReference type="GO" id="GO:0005524">
    <property type="term" value="F:ATP binding"/>
    <property type="evidence" value="ECO:0007669"/>
    <property type="project" value="UniProtKB-UniRule"/>
</dbReference>
<dbReference type="PANTHER" id="PTHR10169:SF38">
    <property type="entry name" value="DNA TOPOISOMERASE 2"/>
    <property type="match status" value="1"/>
</dbReference>
<dbReference type="CDD" id="cd03365">
    <property type="entry name" value="TOPRIM_TopoIIA"/>
    <property type="match status" value="1"/>
</dbReference>
<dbReference type="FunFam" id="3.40.50.670:FF:000001">
    <property type="entry name" value="DNA topoisomerase 2"/>
    <property type="match status" value="2"/>
</dbReference>
<comment type="cofactor">
    <cofactor evidence="3">
        <name>Mg(2+)</name>
        <dbReference type="ChEBI" id="CHEBI:18420"/>
    </cofactor>
</comment>
<dbReference type="SUPFAM" id="SSF54211">
    <property type="entry name" value="Ribosomal protein S5 domain 2-like"/>
    <property type="match status" value="1"/>
</dbReference>
<dbReference type="FunFam" id="3.30.1490.30:FF:000001">
    <property type="entry name" value="DNA topoisomerase 2"/>
    <property type="match status" value="1"/>
</dbReference>
<dbReference type="EMBL" id="FNXT01000806">
    <property type="protein sequence ID" value="SZX67603.1"/>
    <property type="molecule type" value="Genomic_DNA"/>
</dbReference>
<dbReference type="Gene3D" id="3.30.565.10">
    <property type="entry name" value="Histidine kinase-like ATPase, C-terminal domain"/>
    <property type="match status" value="1"/>
</dbReference>
<dbReference type="EC" id="5.6.2.2" evidence="13"/>
<feature type="compositionally biased region" description="Low complexity" evidence="14">
    <location>
        <begin position="1466"/>
        <end position="1496"/>
    </location>
</feature>
<dbReference type="Pfam" id="PF00204">
    <property type="entry name" value="DNA_gyraseB"/>
    <property type="match status" value="1"/>
</dbReference>
<dbReference type="GO" id="GO:0006265">
    <property type="term" value="P:DNA topological change"/>
    <property type="evidence" value="ECO:0007669"/>
    <property type="project" value="UniProtKB-UniRule"/>
</dbReference>
<dbReference type="CDD" id="cd16930">
    <property type="entry name" value="HATPase_TopII-like"/>
    <property type="match status" value="1"/>
</dbReference>
<evidence type="ECO:0000256" key="7">
    <source>
        <dbReference type="ARBA" id="ARBA00022840"/>
    </source>
</evidence>
<feature type="region of interest" description="Disordered" evidence="14">
    <location>
        <begin position="1256"/>
        <end position="1605"/>
    </location>
</feature>
<dbReference type="Gene3D" id="3.40.50.670">
    <property type="match status" value="1"/>
</dbReference>
<dbReference type="Pfam" id="PF00521">
    <property type="entry name" value="DNA_topoisoIV"/>
    <property type="match status" value="1"/>
</dbReference>
<feature type="compositionally biased region" description="Acidic residues" evidence="14">
    <location>
        <begin position="1276"/>
        <end position="1292"/>
    </location>
</feature>
<feature type="domain" description="Toprim" evidence="15">
    <location>
        <begin position="496"/>
        <end position="616"/>
    </location>
</feature>
<name>A0A383VRS0_TETOB</name>
<dbReference type="PROSITE" id="PS52040">
    <property type="entry name" value="TOPO_IIA"/>
    <property type="match status" value="1"/>
</dbReference>
<dbReference type="PRINTS" id="PR01158">
    <property type="entry name" value="TOPISMRASEII"/>
</dbReference>
<feature type="compositionally biased region" description="Basic residues" evidence="14">
    <location>
        <begin position="1256"/>
        <end position="1270"/>
    </location>
</feature>
<feature type="region of interest" description="Disordered" evidence="14">
    <location>
        <begin position="988"/>
        <end position="1008"/>
    </location>
</feature>
<dbReference type="InterPro" id="IPR013759">
    <property type="entry name" value="Topo_IIA_B_C"/>
</dbReference>
<dbReference type="SMART" id="SM00433">
    <property type="entry name" value="TOP2c"/>
    <property type="match status" value="1"/>
</dbReference>
<proteinExistence type="inferred from homology"/>
<evidence type="ECO:0000256" key="9">
    <source>
        <dbReference type="ARBA" id="ARBA00023029"/>
    </source>
</evidence>
<keyword evidence="9 12" id="KW-0799">Topoisomerase</keyword>
<dbReference type="InterPro" id="IPR018522">
    <property type="entry name" value="TopoIIA_CS"/>
</dbReference>
<gene>
    <name evidence="17" type="ORF">BQ4739_LOCUS7984</name>
</gene>
<organism evidence="17 18">
    <name type="scientific">Tetradesmus obliquus</name>
    <name type="common">Green alga</name>
    <name type="synonym">Acutodesmus obliquus</name>
    <dbReference type="NCBI Taxonomy" id="3088"/>
    <lineage>
        <taxon>Eukaryota</taxon>
        <taxon>Viridiplantae</taxon>
        <taxon>Chlorophyta</taxon>
        <taxon>core chlorophytes</taxon>
        <taxon>Chlorophyceae</taxon>
        <taxon>CS clade</taxon>
        <taxon>Sphaeropleales</taxon>
        <taxon>Scenedesmaceae</taxon>
        <taxon>Tetradesmus</taxon>
    </lineage>
</organism>
<dbReference type="InterPro" id="IPR050634">
    <property type="entry name" value="DNA_Topoisomerase_II"/>
</dbReference>
<evidence type="ECO:0000313" key="17">
    <source>
        <dbReference type="EMBL" id="SZX67603.1"/>
    </source>
</evidence>
<dbReference type="GO" id="GO:0003918">
    <property type="term" value="F:DNA topoisomerase type II (double strand cut, ATP-hydrolyzing) activity"/>
    <property type="evidence" value="ECO:0007669"/>
    <property type="project" value="UniProtKB-UniRule"/>
</dbReference>
<keyword evidence="7 13" id="KW-0067">ATP-binding</keyword>
<dbReference type="Gene3D" id="3.90.199.10">
    <property type="entry name" value="Topoisomerase II, domain 5"/>
    <property type="match status" value="1"/>
</dbReference>
<evidence type="ECO:0000256" key="5">
    <source>
        <dbReference type="ARBA" id="ARBA00022723"/>
    </source>
</evidence>
<dbReference type="InterPro" id="IPR031660">
    <property type="entry name" value="TOPRIM_C"/>
</dbReference>
<dbReference type="CDD" id="cd03481">
    <property type="entry name" value="TopoIIA_Trans_ScTopoIIA"/>
    <property type="match status" value="1"/>
</dbReference>
<dbReference type="Pfam" id="PF16898">
    <property type="entry name" value="TOPRIM_C"/>
    <property type="match status" value="1"/>
</dbReference>
<feature type="compositionally biased region" description="Low complexity" evidence="14">
    <location>
        <begin position="1632"/>
        <end position="1645"/>
    </location>
</feature>
<dbReference type="PROSITE" id="PS00177">
    <property type="entry name" value="TOPOISOMERASE_II"/>
    <property type="match status" value="1"/>
</dbReference>
<feature type="compositionally biased region" description="Low complexity" evidence="14">
    <location>
        <begin position="31"/>
        <end position="55"/>
    </location>
</feature>
<dbReference type="SMART" id="SM00434">
    <property type="entry name" value="TOP4c"/>
    <property type="match status" value="1"/>
</dbReference>
<dbReference type="Proteomes" id="UP000256970">
    <property type="component" value="Unassembled WGS sequence"/>
</dbReference>
<feature type="region of interest" description="Disordered" evidence="14">
    <location>
        <begin position="1632"/>
        <end position="1683"/>
    </location>
</feature>
<accession>A0A383VRS0</accession>
<dbReference type="InterPro" id="IPR001241">
    <property type="entry name" value="Topo_IIA"/>
</dbReference>
<evidence type="ECO:0000256" key="12">
    <source>
        <dbReference type="PROSITE-ProRule" id="PRU01384"/>
    </source>
</evidence>
<dbReference type="InterPro" id="IPR013506">
    <property type="entry name" value="Topo_IIA_bsu_dom2"/>
</dbReference>
<comment type="cofactor">
    <cofactor evidence="2">
        <name>Ca(2+)</name>
        <dbReference type="ChEBI" id="CHEBI:29108"/>
    </cofactor>
</comment>
<feature type="compositionally biased region" description="Acidic residues" evidence="14">
    <location>
        <begin position="1659"/>
        <end position="1683"/>
    </location>
</feature>
<sequence>MEVDSDCDFNDYSSDYEPENSPVVKPKAKAKAAAPKPAAAKAAAKPAAAKKAAAPLGPSTSHNVQQPKGAQGGKAIEEIYQKKSQLEHILLRPDTYIGSTEKQQQTLWVHDGERLVYKAVTFAPGLFKIFDEILVNAADNKVRDPSMDTIRVDISPETNTIKVWNNGDGIPVEMHKEEGVYVPELIFGHLLTSSNYNDMEKKITGGRNGYGAKLANIFSTKFSVETCDGKRQRRFLQTFSSNMSVKSEPKITACKPSDNWTCITFQPDLAKFDMQELEADVVALMAKRVYDVAGVLNKGCKVYLNGSRLPIKSFADYCDLYLGPKENGVPRIHERVNDRWEIVISATDGQFQQVSFANSICTSKGGTHVNYVVDQITKHLVEKLNKKSKANNVKPFMVKNHLWVFINAQIENPAFDSQTKETLTIKASSFGSKCELTPQLMDKVAKCGVMDNILSFAAFKNQKELKKSDGAKRSRLVGVTKLTDANDAGTRNSHLCTLILTEGDSAKTLAMSGLSVVGHDHWGVFPLRGKLLNVRDATALQISENVEIQHIKQILGLQHGKNYEDVKALRYGHLMIMTDQDHDGSHIKGLIMNFMHTFYPSLLKVPGFLVEFITPIIKVRKGNRTQTFYTMPEYEAWRESLANSRDASGWDVKYYKGLGTSTAKEAKEYFANMDQHKKNFVWEDEEDGQSIEMAFSKKKVEDRKRWLSAFKPGTYLDQSVDNISYKDFVHKELILFSRADLERSIPSVVDGLKPGQRKILYCCFKRNLKKDIKVAQLAGYVSEHSAYHHGEASLQGTIVGLAQDFVGSNNLNLLYPSGQFGTRLQGGKDAASARYIYTRLAGLTRHIFNKSDDKLLTYLNEEGQSIEPEWYMPILPMVLVNGAEGIGTGWSTFIPNYSPREIAANLKRLLAGQPLEPMQPWYKGFKGSIAEVATKNQSGKSYNISGTITPVGDNSVSITELPVRTWTQPYKEFLEGLLKGAAATTTAAGRKKAGDGEAAGPAPGEGPLLADYKEHHTDVSVHFDVDLVPGKLAALAAAAGGLEAKFKLSSKISTGNMMLFDAEGHIKRYDSPEDILREFFELRLQFYERRRVGLLQDAQWELMRASNKIRFIRAVISGELQLSNRKRADIEGDLAAQGFDKMAKSKDAAAAAAAEAQDDSEEEVGRAAAAAAAIKESYDYLLSMAIYSLTWEKVQALTEEADAAAAEVARLETADICSMWADDLDAFLEAYDLWEEEEAAAAQQLIKQQNKAKARGKAAAKGAKAGKGKKGASPWSDDEDGDGDVEMMDSGDEFVAPKPKKPAAPRAPRAPKPAAAPAAAAPAAAAAPSSSAATGSLGQPQYKVPTAAPPKPGSKASKAAAAAKELPAAAPPAAPAESEPMSLADRLKKMAIKQSSSGASAGDKAAAPAAAAARPGRQAARAAATYSFADSDEDEDAASSDGGYSSDPDEAMSPAPELLKAKAKPRAGAAAAAAGRGKAAAAAAAPLPKPASLSPRVAFGRTMSSSESPLVEKKAAPKRKPRGKQLVDSSDDEQEREASYEAPTPSPAVARQKARKVAGSPLPVPAALKAASRAPAAAAAGGAAKGKAAAAAKPKAAAAAAGRKKAAATVVIDSSDGEEDAEMQAAAAEVAAAGAAAEGPAAGRGQRARRAPVKKYVESDEESAEGENDDSDVVIDSDFEDDD</sequence>
<keyword evidence="11 12" id="KW-0413">Isomerase</keyword>
<dbReference type="STRING" id="3088.A0A383VRS0"/>
<comment type="similarity">
    <text evidence="4 13">Belongs to the type II topoisomerase family.</text>
</comment>
<evidence type="ECO:0000256" key="14">
    <source>
        <dbReference type="SAM" id="MobiDB-lite"/>
    </source>
</evidence>
<evidence type="ECO:0000313" key="18">
    <source>
        <dbReference type="Proteomes" id="UP000256970"/>
    </source>
</evidence>
<dbReference type="InterPro" id="IPR003594">
    <property type="entry name" value="HATPase_dom"/>
</dbReference>
<dbReference type="SUPFAM" id="SSF55874">
    <property type="entry name" value="ATPase domain of HSP90 chaperone/DNA topoisomerase II/histidine kinase"/>
    <property type="match status" value="1"/>
</dbReference>
<feature type="compositionally biased region" description="Low complexity" evidence="14">
    <location>
        <begin position="1566"/>
        <end position="1601"/>
    </location>
</feature>
<evidence type="ECO:0000256" key="11">
    <source>
        <dbReference type="ARBA" id="ARBA00023235"/>
    </source>
</evidence>
<dbReference type="Gene3D" id="3.30.230.10">
    <property type="match status" value="1"/>
</dbReference>
<feature type="compositionally biased region" description="Low complexity" evidence="14">
    <location>
        <begin position="1353"/>
        <end position="1368"/>
    </location>
</feature>
<dbReference type="GO" id="GO:0000712">
    <property type="term" value="P:resolution of meiotic recombination intermediates"/>
    <property type="evidence" value="ECO:0007669"/>
    <property type="project" value="TreeGrafter"/>
</dbReference>
<protein>
    <recommendedName>
        <fullName evidence="13">DNA topoisomerase 2</fullName>
        <ecNumber evidence="13">5.6.2.2</ecNumber>
    </recommendedName>
</protein>
<keyword evidence="5" id="KW-0479">Metal-binding</keyword>
<dbReference type="InterPro" id="IPR036890">
    <property type="entry name" value="HATPase_C_sf"/>
</dbReference>
<dbReference type="InterPro" id="IPR013758">
    <property type="entry name" value="Topo_IIA_A/C_ab"/>
</dbReference>
<keyword evidence="6 13" id="KW-0547">Nucleotide-binding</keyword>
<evidence type="ECO:0000256" key="3">
    <source>
        <dbReference type="ARBA" id="ARBA00001946"/>
    </source>
</evidence>
<keyword evidence="8" id="KW-0460">Magnesium</keyword>
<dbReference type="Gene3D" id="1.10.268.10">
    <property type="entry name" value="Topoisomerase, domain 3"/>
    <property type="match status" value="1"/>
</dbReference>
<keyword evidence="10 12" id="KW-0238">DNA-binding</keyword>
<evidence type="ECO:0000259" key="15">
    <source>
        <dbReference type="PROSITE" id="PS50880"/>
    </source>
</evidence>
<feature type="domain" description="Topo IIA-type catalytic" evidence="16">
    <location>
        <begin position="745"/>
        <end position="1224"/>
    </location>
</feature>
<dbReference type="FunFam" id="3.90.199.10:FF:000002">
    <property type="entry name" value="DNA topoisomerase 2"/>
    <property type="match status" value="1"/>
</dbReference>
<evidence type="ECO:0000256" key="13">
    <source>
        <dbReference type="RuleBase" id="RU362094"/>
    </source>
</evidence>
<feature type="active site" description="O-(5'-phospho-DNA)-tyrosine intermediate" evidence="12">
    <location>
        <position position="835"/>
    </location>
</feature>
<dbReference type="PANTHER" id="PTHR10169">
    <property type="entry name" value="DNA TOPOISOMERASE/GYRASE"/>
    <property type="match status" value="1"/>
</dbReference>
<dbReference type="InterPro" id="IPR001154">
    <property type="entry name" value="TopoII_euk"/>
</dbReference>
<dbReference type="SUPFAM" id="SSF56719">
    <property type="entry name" value="Type II DNA topoisomerase"/>
    <property type="match status" value="1"/>
</dbReference>
<dbReference type="GO" id="GO:0005634">
    <property type="term" value="C:nucleus"/>
    <property type="evidence" value="ECO:0007669"/>
    <property type="project" value="TreeGrafter"/>
</dbReference>
<keyword evidence="18" id="KW-1185">Reference proteome</keyword>
<evidence type="ECO:0000256" key="10">
    <source>
        <dbReference type="ARBA" id="ARBA00023125"/>
    </source>
</evidence>
<evidence type="ECO:0000256" key="1">
    <source>
        <dbReference type="ARBA" id="ARBA00000185"/>
    </source>
</evidence>
<feature type="region of interest" description="Disordered" evidence="14">
    <location>
        <begin position="1"/>
        <end position="73"/>
    </location>
</feature>
<dbReference type="InterPro" id="IPR013760">
    <property type="entry name" value="Topo_IIA-like_dom_sf"/>
</dbReference>
<comment type="function">
    <text evidence="13">Control of topological states of DNA by transient breakage and subsequent rejoining of DNA strands. Topoisomerase II makes double-strand breaks.</text>
</comment>
<dbReference type="FunFam" id="3.30.230.10:FF:000008">
    <property type="entry name" value="DNA topoisomerase 2"/>
    <property type="match status" value="1"/>
</dbReference>
<dbReference type="Gene3D" id="3.30.1490.30">
    <property type="match status" value="1"/>
</dbReference>
<dbReference type="GO" id="GO:0000819">
    <property type="term" value="P:sister chromatid segregation"/>
    <property type="evidence" value="ECO:0007669"/>
    <property type="project" value="TreeGrafter"/>
</dbReference>
<comment type="catalytic activity">
    <reaction evidence="1 12 13">
        <text>ATP-dependent breakage, passage and rejoining of double-stranded DNA.</text>
        <dbReference type="EC" id="5.6.2.2"/>
    </reaction>
</comment>
<comment type="subunit">
    <text evidence="13">Homodimer.</text>
</comment>
<feature type="compositionally biased region" description="Acidic residues" evidence="14">
    <location>
        <begin position="1"/>
        <end position="18"/>
    </location>
</feature>
<dbReference type="PRINTS" id="PR00418">
    <property type="entry name" value="TPI2FAMILY"/>
</dbReference>
<feature type="compositionally biased region" description="Low complexity" evidence="14">
    <location>
        <begin position="1304"/>
        <end position="1333"/>
    </location>
</feature>
<evidence type="ECO:0000256" key="6">
    <source>
        <dbReference type="ARBA" id="ARBA00022741"/>
    </source>
</evidence>
<dbReference type="PROSITE" id="PS50880">
    <property type="entry name" value="TOPRIM"/>
    <property type="match status" value="1"/>
</dbReference>
<dbReference type="InterPro" id="IPR002205">
    <property type="entry name" value="Topo_IIA_dom_A"/>
</dbReference>
<dbReference type="InterPro" id="IPR006171">
    <property type="entry name" value="TOPRIM_dom"/>
</dbReference>
<dbReference type="InterPro" id="IPR020568">
    <property type="entry name" value="Ribosomal_Su5_D2-typ_SF"/>
</dbReference>
<evidence type="ECO:0000259" key="16">
    <source>
        <dbReference type="PROSITE" id="PS52040"/>
    </source>
</evidence>